<reference evidence="2" key="2">
    <citation type="submission" date="2023-05" db="EMBL/GenBank/DDBJ databases">
        <authorList>
            <consortium name="Lawrence Berkeley National Laboratory"/>
            <person name="Steindorff A."/>
            <person name="Hensen N."/>
            <person name="Bonometti L."/>
            <person name="Westerberg I."/>
            <person name="Brannstrom I.O."/>
            <person name="Guillou S."/>
            <person name="Cros-Aarteil S."/>
            <person name="Calhoun S."/>
            <person name="Haridas S."/>
            <person name="Kuo A."/>
            <person name="Mondo S."/>
            <person name="Pangilinan J."/>
            <person name="Riley R."/>
            <person name="Labutti K."/>
            <person name="Andreopoulos B."/>
            <person name="Lipzen A."/>
            <person name="Chen C."/>
            <person name="Yanf M."/>
            <person name="Daum C."/>
            <person name="Ng V."/>
            <person name="Clum A."/>
            <person name="Ohm R."/>
            <person name="Martin F."/>
            <person name="Silar P."/>
            <person name="Natvig D."/>
            <person name="Lalanne C."/>
            <person name="Gautier V."/>
            <person name="Ament-Velasquez S.L."/>
            <person name="Kruys A."/>
            <person name="Hutchinson M.I."/>
            <person name="Powell A.J."/>
            <person name="Barry K."/>
            <person name="Miller A.N."/>
            <person name="Grigoriev I.V."/>
            <person name="Debuchy R."/>
            <person name="Gladieux P."/>
            <person name="Thoren M.H."/>
            <person name="Johannesson H."/>
        </authorList>
    </citation>
    <scope>NUCLEOTIDE SEQUENCE</scope>
    <source>
        <strain evidence="2">PSN293</strain>
    </source>
</reference>
<feature type="chain" id="PRO_5042900400" evidence="1">
    <location>
        <begin position="24"/>
        <end position="235"/>
    </location>
</feature>
<dbReference type="AlphaFoldDB" id="A0AAN7B584"/>
<keyword evidence="1" id="KW-0732">Signal</keyword>
<dbReference type="EMBL" id="MU858166">
    <property type="protein sequence ID" value="KAK4210759.1"/>
    <property type="molecule type" value="Genomic_DNA"/>
</dbReference>
<organism evidence="2 3">
    <name type="scientific">Rhypophila decipiens</name>
    <dbReference type="NCBI Taxonomy" id="261697"/>
    <lineage>
        <taxon>Eukaryota</taxon>
        <taxon>Fungi</taxon>
        <taxon>Dikarya</taxon>
        <taxon>Ascomycota</taxon>
        <taxon>Pezizomycotina</taxon>
        <taxon>Sordariomycetes</taxon>
        <taxon>Sordariomycetidae</taxon>
        <taxon>Sordariales</taxon>
        <taxon>Naviculisporaceae</taxon>
        <taxon>Rhypophila</taxon>
    </lineage>
</organism>
<dbReference type="Proteomes" id="UP001301769">
    <property type="component" value="Unassembled WGS sequence"/>
</dbReference>
<feature type="signal peptide" evidence="1">
    <location>
        <begin position="1"/>
        <end position="23"/>
    </location>
</feature>
<proteinExistence type="predicted"/>
<name>A0AAN7B584_9PEZI</name>
<evidence type="ECO:0000313" key="3">
    <source>
        <dbReference type="Proteomes" id="UP001301769"/>
    </source>
</evidence>
<keyword evidence="3" id="KW-1185">Reference proteome</keyword>
<comment type="caution">
    <text evidence="2">The sequence shown here is derived from an EMBL/GenBank/DDBJ whole genome shotgun (WGS) entry which is preliminary data.</text>
</comment>
<reference evidence="2" key="1">
    <citation type="journal article" date="2023" name="Mol. Phylogenet. Evol.">
        <title>Genome-scale phylogeny and comparative genomics of the fungal order Sordariales.</title>
        <authorList>
            <person name="Hensen N."/>
            <person name="Bonometti L."/>
            <person name="Westerberg I."/>
            <person name="Brannstrom I.O."/>
            <person name="Guillou S."/>
            <person name="Cros-Aarteil S."/>
            <person name="Calhoun S."/>
            <person name="Haridas S."/>
            <person name="Kuo A."/>
            <person name="Mondo S."/>
            <person name="Pangilinan J."/>
            <person name="Riley R."/>
            <person name="LaButti K."/>
            <person name="Andreopoulos B."/>
            <person name="Lipzen A."/>
            <person name="Chen C."/>
            <person name="Yan M."/>
            <person name="Daum C."/>
            <person name="Ng V."/>
            <person name="Clum A."/>
            <person name="Steindorff A."/>
            <person name="Ohm R.A."/>
            <person name="Martin F."/>
            <person name="Silar P."/>
            <person name="Natvig D.O."/>
            <person name="Lalanne C."/>
            <person name="Gautier V."/>
            <person name="Ament-Velasquez S.L."/>
            <person name="Kruys A."/>
            <person name="Hutchinson M.I."/>
            <person name="Powell A.J."/>
            <person name="Barry K."/>
            <person name="Miller A.N."/>
            <person name="Grigoriev I.V."/>
            <person name="Debuchy R."/>
            <person name="Gladieux P."/>
            <person name="Hiltunen Thoren M."/>
            <person name="Johannesson H."/>
        </authorList>
    </citation>
    <scope>NUCLEOTIDE SEQUENCE</scope>
    <source>
        <strain evidence="2">PSN293</strain>
    </source>
</reference>
<accession>A0AAN7B584</accession>
<evidence type="ECO:0000313" key="2">
    <source>
        <dbReference type="EMBL" id="KAK4210759.1"/>
    </source>
</evidence>
<gene>
    <name evidence="2" type="ORF">QBC37DRAFT_390221</name>
</gene>
<evidence type="ECO:0000256" key="1">
    <source>
        <dbReference type="SAM" id="SignalP"/>
    </source>
</evidence>
<sequence>MLQSQLLATGGVFLGLLGSAVHAQLSTTEDKVNVLLPGLTKPTATTEPTVTVLGAVLEALPTRTVYYIFCSGTPGGSGADADPCSAIGGTVTQEPTRWEYDVAKATQAVSVWNPGPGNGTKTTTLVERTTTGTIICDVTSNTASCEGTLTYRHTTNGDEDTFGKDFYTTAITDVDKNLFPVTITSGYSKVEASTTTTSTTSSSTGAAAALVTQPAGGLLFGVAGAAAVVGGALVL</sequence>
<protein>
    <submittedName>
        <fullName evidence="2">Uncharacterized protein</fullName>
    </submittedName>
</protein>